<dbReference type="PANTHER" id="PTHR47566:SF1">
    <property type="entry name" value="PROTEIN NUD1"/>
    <property type="match status" value="1"/>
</dbReference>
<evidence type="ECO:0000313" key="7">
    <source>
        <dbReference type="EMBL" id="SDI91321.1"/>
    </source>
</evidence>
<dbReference type="GO" id="GO:0035591">
    <property type="term" value="F:signaling adaptor activity"/>
    <property type="evidence" value="ECO:0007669"/>
    <property type="project" value="TreeGrafter"/>
</dbReference>
<reference evidence="6" key="2">
    <citation type="submission" date="2016-03" db="EMBL/GenBank/DDBJ databases">
        <authorList>
            <person name="Ploux O."/>
        </authorList>
    </citation>
    <scope>NUCLEOTIDE SEQUENCE</scope>
    <source>
        <strain evidence="6">NBRC 105008</strain>
    </source>
</reference>
<keyword evidence="1" id="KW-0433">Leucine-rich repeat</keyword>
<comment type="caution">
    <text evidence="6">The sequence shown here is derived from an EMBL/GenBank/DDBJ whole genome shotgun (WGS) entry which is preliminary data.</text>
</comment>
<evidence type="ECO:0000313" key="10">
    <source>
        <dbReference type="Proteomes" id="UP000321579"/>
    </source>
</evidence>
<dbReference type="InterPro" id="IPR034007">
    <property type="entry name" value="CTLD_bac"/>
</dbReference>
<dbReference type="InterPro" id="IPR001611">
    <property type="entry name" value="Leu-rich_rpt"/>
</dbReference>
<gene>
    <name evidence="6" type="ORF">FBGL_06900</name>
    <name evidence="5" type="ORF">FGL01_05870</name>
    <name evidence="7" type="ORF">SAMN05192550_1135</name>
</gene>
<dbReference type="PROSITE" id="PS50041">
    <property type="entry name" value="C_TYPE_LECTIN_2"/>
    <property type="match status" value="1"/>
</dbReference>
<dbReference type="CDD" id="cd03603">
    <property type="entry name" value="CLECT_VCBS"/>
    <property type="match status" value="1"/>
</dbReference>
<evidence type="ECO:0000259" key="4">
    <source>
        <dbReference type="PROSITE" id="PS50041"/>
    </source>
</evidence>
<accession>A0A1B9DRR5</accession>
<keyword evidence="2" id="KW-0677">Repeat</keyword>
<reference evidence="5 10" key="4">
    <citation type="submission" date="2019-07" db="EMBL/GenBank/DDBJ databases">
        <title>Whole genome shotgun sequence of Flavobacterium glycines NBRC 105008.</title>
        <authorList>
            <person name="Hosoyama A."/>
            <person name="Uohara A."/>
            <person name="Ohji S."/>
            <person name="Ichikawa N."/>
        </authorList>
    </citation>
    <scope>NUCLEOTIDE SEQUENCE [LARGE SCALE GENOMIC DNA]</scope>
    <source>
        <strain evidence="5 10">NBRC 105008</strain>
    </source>
</reference>
<dbReference type="PANTHER" id="PTHR47566">
    <property type="match status" value="1"/>
</dbReference>
<dbReference type="EMBL" id="FNEO01000001">
    <property type="protein sequence ID" value="SDI91321.1"/>
    <property type="molecule type" value="Genomic_DNA"/>
</dbReference>
<dbReference type="InterPro" id="IPR052574">
    <property type="entry name" value="CDIRP"/>
</dbReference>
<evidence type="ECO:0000313" key="9">
    <source>
        <dbReference type="Proteomes" id="UP000182367"/>
    </source>
</evidence>
<protein>
    <submittedName>
        <fullName evidence="7">Gliding motility-associated C-terminal domain-containing protein</fullName>
    </submittedName>
</protein>
<dbReference type="Pfam" id="PF13585">
    <property type="entry name" value="CHU_C"/>
    <property type="match status" value="1"/>
</dbReference>
<dbReference type="Gene3D" id="3.10.100.10">
    <property type="entry name" value="Mannose-Binding Protein A, subunit A"/>
    <property type="match status" value="1"/>
</dbReference>
<dbReference type="InterPro" id="IPR013783">
    <property type="entry name" value="Ig-like_fold"/>
</dbReference>
<evidence type="ECO:0000256" key="2">
    <source>
        <dbReference type="ARBA" id="ARBA00022737"/>
    </source>
</evidence>
<dbReference type="OrthoDB" id="9765926at2"/>
<evidence type="ECO:0000256" key="1">
    <source>
        <dbReference type="ARBA" id="ARBA00022614"/>
    </source>
</evidence>
<evidence type="ECO:0000256" key="3">
    <source>
        <dbReference type="SAM" id="SignalP"/>
    </source>
</evidence>
<keyword evidence="9" id="KW-1185">Reference proteome</keyword>
<dbReference type="NCBIfam" id="TIGR04131">
    <property type="entry name" value="Bac_Flav_CTERM"/>
    <property type="match status" value="1"/>
</dbReference>
<dbReference type="Proteomes" id="UP000182367">
    <property type="component" value="Unassembled WGS sequence"/>
</dbReference>
<sequence>MKKILFSLLLLSTFWGQAQYTLIPDVNFEQALIDLGFDSSPIDGKTLTSSINTITKLEIKNKGIQYLTGIEDFIALKYLDCSYNKLSNIDISKNINLSELHIYYNQLTNLDITKNLRLAYLFCNNNQLNSLNTSENKNLINLSFYNNNISSVDVSTNINLTNLDCSNNQIETLDISQNTQLTTLYCSKNKLTSLDISKQDNLMGLFCGNNQISNLDVSKKFNLYNLSCGSNPLYAIDVTTNIKLQTLECQNIQLKNLDISKNINLIELYCGFNQLSNIDISNNLVLKKFFCVNNQLQSLDISNNTLLSSLGCNNNEIVSLDISKNLNLTELYCNNNQLTELNLKNGKNIFLKKLNLKSNLKLTCIQVDNSEYSNTNWSFYKDSSASYSENCSKTVAITPPSITADGNEIYCTQSYVKIAKNVIIKHDPSETSTNAVYIQISSGYVNGQDLLKLSDSYTATHPSMTSSFSASEGKLKIFSSSNNLVPYDDFIAAIEAVEFYNPSISASGTRTFSINISGQLSYLPSNGHYYEYVPDLGINWTKAKDDAAGKNYYGLQGYLATLTAADEAQLAGAQAPGTGWIGGTDQQTEGTWKWVTGPEGLANGGTGTTFWIGKGAGTTTAPFYYANWNKPNEPNDSGNNEDYAHITAPAVGNPGTWNDLPIGGNPLTTANGNYYPRGYIVEYGGMPGDPILNLATSTTITISKITSTTAATRCGNGSLTLQAAAVDGIVKWYDSPTATTPIATGNSYITPILSSTTTYYVDAGCISERKPITATIFPLPIVNDITIFQCDGDLIPDGKTLFNLTVKNDIISSNYNNETFSYYTSSNGAYNALTSDLILNEQAFENSTPTSMDIWTRVSNKTTGCFSVAKITLKVSATNIPSNYKIVIPAVCDDFLDINGNNSANNNNRDGITSFNLSSTKATIQALLPTTEVYTISYYRNKADALIETNAINNLSNYRNIGYPNSQDIWVRIDSNLDNACYGLGPFITLKTEALPIANPVSITRQCDDNDDGIFTFNTTSLESDLVKGQTNVNITYFDQSNNPLKDANGVLISSPFPSNFTTSSQTIKAVVTNNTSAGCSDQTTIQFIVDDTPVAFTVPQTLTTTCDDEVNPLEQDGKYGFNTSTFQTTILGGQTGMIVKYYDQNGAVLPSPLPNPFITGTQNITATVENPNNPNCTASTILNFVVHPIPSIDINSDGNSNELVCSNLSTFFVTLNAGITNNTPTTNYSYIWKKDGIDLGINTPTLNVNSVGTYTVEVINSYGCSRTRSITVTASNIATIDSIDVIDLTDVNTITVNISGPGDYEFSLDDSNNFWQNSNVFNNVPAGIHEVFVNDKNGCGIVSKIVAVVGIPKYFTPNNDSSNDLWGIKAMAKYPEAYVQIFDRYGKLIKFLNKSNPYWDGTFNGSALPANDYWYVIKLEEGKPEIRGHFSLKR</sequence>
<dbReference type="RefSeq" id="WP_066326886.1">
    <property type="nucleotide sequence ID" value="NZ_BJVF01000001.1"/>
</dbReference>
<dbReference type="SUPFAM" id="SSF52058">
    <property type="entry name" value="L domain-like"/>
    <property type="match status" value="2"/>
</dbReference>
<dbReference type="InterPro" id="IPR032675">
    <property type="entry name" value="LRR_dom_sf"/>
</dbReference>
<dbReference type="EMBL" id="BJVF01000001">
    <property type="protein sequence ID" value="GEL09848.1"/>
    <property type="molecule type" value="Genomic_DNA"/>
</dbReference>
<feature type="domain" description="C-type lectin" evidence="4">
    <location>
        <begin position="525"/>
        <end position="659"/>
    </location>
</feature>
<dbReference type="SUPFAM" id="SSF56436">
    <property type="entry name" value="C-type lectin-like"/>
    <property type="match status" value="1"/>
</dbReference>
<dbReference type="Gene3D" id="3.80.10.10">
    <property type="entry name" value="Ribonuclease Inhibitor"/>
    <property type="match status" value="2"/>
</dbReference>
<reference evidence="7 9" key="3">
    <citation type="submission" date="2016-10" db="EMBL/GenBank/DDBJ databases">
        <authorList>
            <person name="Varghese N."/>
            <person name="Submissions S."/>
        </authorList>
    </citation>
    <scope>NUCLEOTIDE SEQUENCE [LARGE SCALE GENOMIC DNA]</scope>
    <source>
        <strain evidence="7 9">Gm-149</strain>
    </source>
</reference>
<dbReference type="InterPro" id="IPR016186">
    <property type="entry name" value="C-type_lectin-like/link_sf"/>
</dbReference>
<dbReference type="Proteomes" id="UP000321579">
    <property type="component" value="Unassembled WGS sequence"/>
</dbReference>
<proteinExistence type="predicted"/>
<dbReference type="Pfam" id="PF19081">
    <property type="entry name" value="Ig_7"/>
    <property type="match status" value="1"/>
</dbReference>
<keyword evidence="3" id="KW-0732">Signal</keyword>
<dbReference type="InterPro" id="IPR044023">
    <property type="entry name" value="Ig_7"/>
</dbReference>
<dbReference type="InterPro" id="IPR016187">
    <property type="entry name" value="CTDL_fold"/>
</dbReference>
<evidence type="ECO:0000313" key="6">
    <source>
        <dbReference type="EMBL" id="OCB72373.1"/>
    </source>
</evidence>
<dbReference type="STRING" id="551990.SAMN05192550_1135"/>
<feature type="chain" id="PRO_5044556192" evidence="3">
    <location>
        <begin position="19"/>
        <end position="1435"/>
    </location>
</feature>
<dbReference type="Gene3D" id="2.60.40.10">
    <property type="entry name" value="Immunoglobulins"/>
    <property type="match status" value="1"/>
</dbReference>
<reference evidence="8" key="1">
    <citation type="submission" date="2016-03" db="EMBL/GenBank/DDBJ databases">
        <title>Draft genome sequence of Paenibacillus glacialis DSM 22343.</title>
        <authorList>
            <person name="Shin S.-K."/>
            <person name="Yi H."/>
        </authorList>
    </citation>
    <scope>NUCLEOTIDE SEQUENCE [LARGE SCALE GENOMIC DNA]</scope>
    <source>
        <strain evidence="8">NBRC 105008</strain>
    </source>
</reference>
<dbReference type="EMBL" id="LVEO01000013">
    <property type="protein sequence ID" value="OCB72373.1"/>
    <property type="molecule type" value="Genomic_DNA"/>
</dbReference>
<dbReference type="InterPro" id="IPR026341">
    <property type="entry name" value="T9SS_type_B"/>
</dbReference>
<evidence type="ECO:0000313" key="8">
    <source>
        <dbReference type="Proteomes" id="UP000093226"/>
    </source>
</evidence>
<dbReference type="Proteomes" id="UP000093226">
    <property type="component" value="Unassembled WGS sequence"/>
</dbReference>
<evidence type="ECO:0000313" key="5">
    <source>
        <dbReference type="EMBL" id="GEL09848.1"/>
    </source>
</evidence>
<feature type="signal peptide" evidence="3">
    <location>
        <begin position="1"/>
        <end position="18"/>
    </location>
</feature>
<name>A0A1B9DRR5_9FLAO</name>
<dbReference type="PROSITE" id="PS51450">
    <property type="entry name" value="LRR"/>
    <property type="match status" value="1"/>
</dbReference>
<organism evidence="6 8">
    <name type="scientific">Flavobacterium glycines</name>
    <dbReference type="NCBI Taxonomy" id="551990"/>
    <lineage>
        <taxon>Bacteria</taxon>
        <taxon>Pseudomonadati</taxon>
        <taxon>Bacteroidota</taxon>
        <taxon>Flavobacteriia</taxon>
        <taxon>Flavobacteriales</taxon>
        <taxon>Flavobacteriaceae</taxon>
        <taxon>Flavobacterium</taxon>
    </lineage>
</organism>
<dbReference type="InterPro" id="IPR001304">
    <property type="entry name" value="C-type_lectin-like"/>
</dbReference>